<evidence type="ECO:0000313" key="1">
    <source>
        <dbReference type="EMBL" id="KAH7925145.1"/>
    </source>
</evidence>
<dbReference type="EMBL" id="MU266408">
    <property type="protein sequence ID" value="KAH7925145.1"/>
    <property type="molecule type" value="Genomic_DNA"/>
</dbReference>
<comment type="caution">
    <text evidence="1">The sequence shown here is derived from an EMBL/GenBank/DDBJ whole genome shotgun (WGS) entry which is preliminary data.</text>
</comment>
<sequence>MGYMLEAYQQPHRDAKKECKISLQEPLCKIGECPFRMQDPTQKDLLDLRGECFDNLRRAAVLKQRKCNSPTQHRTPNCISRPSLNVQRSTASARTAHLYSFAIEFCGRILSRDRLGRKRAVLSCLKAVRVPTEGPSAQQRP</sequence>
<proteinExistence type="predicted"/>
<name>A0ACB8BIF1_9AGAM</name>
<keyword evidence="2" id="KW-1185">Reference proteome</keyword>
<reference evidence="1" key="1">
    <citation type="journal article" date="2021" name="New Phytol.">
        <title>Evolutionary innovations through gain and loss of genes in the ectomycorrhizal Boletales.</title>
        <authorList>
            <person name="Wu G."/>
            <person name="Miyauchi S."/>
            <person name="Morin E."/>
            <person name="Kuo A."/>
            <person name="Drula E."/>
            <person name="Varga T."/>
            <person name="Kohler A."/>
            <person name="Feng B."/>
            <person name="Cao Y."/>
            <person name="Lipzen A."/>
            <person name="Daum C."/>
            <person name="Hundley H."/>
            <person name="Pangilinan J."/>
            <person name="Johnson J."/>
            <person name="Barry K."/>
            <person name="LaButti K."/>
            <person name="Ng V."/>
            <person name="Ahrendt S."/>
            <person name="Min B."/>
            <person name="Choi I.G."/>
            <person name="Park H."/>
            <person name="Plett J.M."/>
            <person name="Magnuson J."/>
            <person name="Spatafora J.W."/>
            <person name="Nagy L.G."/>
            <person name="Henrissat B."/>
            <person name="Grigoriev I.V."/>
            <person name="Yang Z.L."/>
            <person name="Xu J."/>
            <person name="Martin F.M."/>
        </authorList>
    </citation>
    <scope>NUCLEOTIDE SEQUENCE</scope>
    <source>
        <strain evidence="1">KUC20120723A-06</strain>
    </source>
</reference>
<dbReference type="Proteomes" id="UP000790709">
    <property type="component" value="Unassembled WGS sequence"/>
</dbReference>
<organism evidence="1 2">
    <name type="scientific">Leucogyrophana mollusca</name>
    <dbReference type="NCBI Taxonomy" id="85980"/>
    <lineage>
        <taxon>Eukaryota</taxon>
        <taxon>Fungi</taxon>
        <taxon>Dikarya</taxon>
        <taxon>Basidiomycota</taxon>
        <taxon>Agaricomycotina</taxon>
        <taxon>Agaricomycetes</taxon>
        <taxon>Agaricomycetidae</taxon>
        <taxon>Boletales</taxon>
        <taxon>Boletales incertae sedis</taxon>
        <taxon>Leucogyrophana</taxon>
    </lineage>
</organism>
<evidence type="ECO:0000313" key="2">
    <source>
        <dbReference type="Proteomes" id="UP000790709"/>
    </source>
</evidence>
<accession>A0ACB8BIF1</accession>
<gene>
    <name evidence="1" type="ORF">BV22DRAFT_458521</name>
</gene>
<protein>
    <submittedName>
        <fullName evidence="1">Uncharacterized protein</fullName>
    </submittedName>
</protein>